<feature type="compositionally biased region" description="Basic and acidic residues" evidence="1">
    <location>
        <begin position="208"/>
        <end position="217"/>
    </location>
</feature>
<sequence length="217" mass="23536">MASADDAPALQVVSSGGPVAVDLSGVGTVSELRRRVAALMECPALKLRLLVGCSMLEDTACLEALAPDALITAVVVPIYVNSKLESLVSTSLDILKANLSKSQLAMVKSALHDIHENRVSVSEAFHNFHKGGTFEDYKLMLKIEEAFYNIGHHIAIPSRRGSTNLLRQAYAEDVPNSTDFSFLSYQSDLHSYVNDRVESELDTGDSEAPEKKARLST</sequence>
<comment type="caution">
    <text evidence="2">The sequence shown here is derived from an EMBL/GenBank/DDBJ whole genome shotgun (WGS) entry which is preliminary data.</text>
</comment>
<evidence type="ECO:0000256" key="1">
    <source>
        <dbReference type="SAM" id="MobiDB-lite"/>
    </source>
</evidence>
<feature type="region of interest" description="Disordered" evidence="1">
    <location>
        <begin position="198"/>
        <end position="217"/>
    </location>
</feature>
<evidence type="ECO:0000313" key="2">
    <source>
        <dbReference type="EMBL" id="CAK0848961.1"/>
    </source>
</evidence>
<name>A0ABN9TS19_9DINO</name>
<proteinExistence type="predicted"/>
<dbReference type="EMBL" id="CAUYUJ010015025">
    <property type="protein sequence ID" value="CAK0848961.1"/>
    <property type="molecule type" value="Genomic_DNA"/>
</dbReference>
<organism evidence="2 3">
    <name type="scientific">Prorocentrum cordatum</name>
    <dbReference type="NCBI Taxonomy" id="2364126"/>
    <lineage>
        <taxon>Eukaryota</taxon>
        <taxon>Sar</taxon>
        <taxon>Alveolata</taxon>
        <taxon>Dinophyceae</taxon>
        <taxon>Prorocentrales</taxon>
        <taxon>Prorocentraceae</taxon>
        <taxon>Prorocentrum</taxon>
    </lineage>
</organism>
<dbReference type="Proteomes" id="UP001189429">
    <property type="component" value="Unassembled WGS sequence"/>
</dbReference>
<reference evidence="2" key="1">
    <citation type="submission" date="2023-10" db="EMBL/GenBank/DDBJ databases">
        <authorList>
            <person name="Chen Y."/>
            <person name="Shah S."/>
            <person name="Dougan E. K."/>
            <person name="Thang M."/>
            <person name="Chan C."/>
        </authorList>
    </citation>
    <scope>NUCLEOTIDE SEQUENCE [LARGE SCALE GENOMIC DNA]</scope>
</reference>
<protein>
    <submittedName>
        <fullName evidence="2">Uncharacterized protein</fullName>
    </submittedName>
</protein>
<accession>A0ABN9TS19</accession>
<keyword evidence="3" id="KW-1185">Reference proteome</keyword>
<gene>
    <name evidence="2" type="ORF">PCOR1329_LOCUS41785</name>
</gene>
<evidence type="ECO:0000313" key="3">
    <source>
        <dbReference type="Proteomes" id="UP001189429"/>
    </source>
</evidence>